<protein>
    <submittedName>
        <fullName evidence="9">Outer membrane protein transport protein</fullName>
    </submittedName>
</protein>
<evidence type="ECO:0000313" key="9">
    <source>
        <dbReference type="EMBL" id="MFD3265851.1"/>
    </source>
</evidence>
<dbReference type="RefSeq" id="WP_377371217.1">
    <property type="nucleotide sequence ID" value="NZ_JAOTJD010000041.1"/>
</dbReference>
<keyword evidence="4" id="KW-0812">Transmembrane</keyword>
<evidence type="ECO:0000313" key="10">
    <source>
        <dbReference type="Proteomes" id="UP001598130"/>
    </source>
</evidence>
<sequence length="424" mass="44840">MSEFIRPGPRAERLLSATALAALLLAAAPAHATDGYFAHGYGAASKGMAGAGLAYPQDSLALATNPAAATALGNRWDVGLDVFKPTRTAAFRGTAQDRAYDGDGNPVSFIPEAGWVAQVSDRLALGIAAYGNGGMVTDYKTNPFARYGATGAAGVELQQLFISPTVAYRFAPGHSLGLSVNLAGQTFRARGLGPFAGFSQDPAHFSNQRVEKAFGYGLRLGYLGQVTDRLSLGAFWQSETRFEAFDKYRGLFAEGGDFDAPSTYGLGAAFKVTPKLDLVADWRRIEFSKVKSVGTPIAGLFAGHAFGADNGPGFGWRDADVIKLGVNYRVDDQWQVRAGYDHTDNPIPADQTLLNIVAPAVITDQYTLGATWTRPSGLEISGYAMYAPEKTLRGAGSIPPAFGGGNADLSMSETVVGVSFGWKH</sequence>
<comment type="subcellular location">
    <subcellularLocation>
        <location evidence="1">Cell outer membrane</location>
        <topology evidence="1">Multi-pass membrane protein</topology>
    </subcellularLocation>
</comment>
<keyword evidence="7" id="KW-0998">Cell outer membrane</keyword>
<organism evidence="9 10">
    <name type="scientific">Phenylobacterium ferrooxidans</name>
    <dbReference type="NCBI Taxonomy" id="2982689"/>
    <lineage>
        <taxon>Bacteria</taxon>
        <taxon>Pseudomonadati</taxon>
        <taxon>Pseudomonadota</taxon>
        <taxon>Alphaproteobacteria</taxon>
        <taxon>Caulobacterales</taxon>
        <taxon>Caulobacteraceae</taxon>
        <taxon>Phenylobacterium</taxon>
    </lineage>
</organism>
<dbReference type="SUPFAM" id="SSF56935">
    <property type="entry name" value="Porins"/>
    <property type="match status" value="1"/>
</dbReference>
<dbReference type="Pfam" id="PF03349">
    <property type="entry name" value="Toluene_X"/>
    <property type="match status" value="1"/>
</dbReference>
<keyword evidence="3" id="KW-1134">Transmembrane beta strand</keyword>
<dbReference type="Proteomes" id="UP001598130">
    <property type="component" value="Unassembled WGS sequence"/>
</dbReference>
<name>A0ABW6CVY1_9CAUL</name>
<evidence type="ECO:0000256" key="6">
    <source>
        <dbReference type="ARBA" id="ARBA00023136"/>
    </source>
</evidence>
<dbReference type="PANTHER" id="PTHR35093:SF8">
    <property type="entry name" value="OUTER MEMBRANE PROTEIN NMB0088-RELATED"/>
    <property type="match status" value="1"/>
</dbReference>
<accession>A0ABW6CVY1</accession>
<evidence type="ECO:0000256" key="4">
    <source>
        <dbReference type="ARBA" id="ARBA00022692"/>
    </source>
</evidence>
<proteinExistence type="inferred from homology"/>
<feature type="chain" id="PRO_5047542263" evidence="8">
    <location>
        <begin position="33"/>
        <end position="424"/>
    </location>
</feature>
<keyword evidence="10" id="KW-1185">Reference proteome</keyword>
<evidence type="ECO:0000256" key="8">
    <source>
        <dbReference type="SAM" id="SignalP"/>
    </source>
</evidence>
<comment type="caution">
    <text evidence="9">The sequence shown here is derived from an EMBL/GenBank/DDBJ whole genome shotgun (WGS) entry which is preliminary data.</text>
</comment>
<evidence type="ECO:0000256" key="7">
    <source>
        <dbReference type="ARBA" id="ARBA00023237"/>
    </source>
</evidence>
<reference evidence="9 10" key="1">
    <citation type="submission" date="2022-09" db="EMBL/GenBank/DDBJ databases">
        <title>New species of Phenylobacterium.</title>
        <authorList>
            <person name="Mieszkin S."/>
        </authorList>
    </citation>
    <scope>NUCLEOTIDE SEQUENCE [LARGE SCALE GENOMIC DNA]</scope>
    <source>
        <strain evidence="9 10">HK31-G</strain>
    </source>
</reference>
<evidence type="ECO:0000256" key="1">
    <source>
        <dbReference type="ARBA" id="ARBA00004571"/>
    </source>
</evidence>
<gene>
    <name evidence="9" type="ORF">OCL97_17995</name>
</gene>
<dbReference type="EMBL" id="JAOTJD010000041">
    <property type="protein sequence ID" value="MFD3265851.1"/>
    <property type="molecule type" value="Genomic_DNA"/>
</dbReference>
<keyword evidence="6" id="KW-0472">Membrane</keyword>
<keyword evidence="5 8" id="KW-0732">Signal</keyword>
<evidence type="ECO:0000256" key="3">
    <source>
        <dbReference type="ARBA" id="ARBA00022452"/>
    </source>
</evidence>
<evidence type="ECO:0000256" key="2">
    <source>
        <dbReference type="ARBA" id="ARBA00008163"/>
    </source>
</evidence>
<dbReference type="PANTHER" id="PTHR35093">
    <property type="entry name" value="OUTER MEMBRANE PROTEIN NMB0088-RELATED"/>
    <property type="match status" value="1"/>
</dbReference>
<dbReference type="Gene3D" id="2.40.160.60">
    <property type="entry name" value="Outer membrane protein transport protein (OMPP1/FadL/TodX)"/>
    <property type="match status" value="1"/>
</dbReference>
<evidence type="ECO:0000256" key="5">
    <source>
        <dbReference type="ARBA" id="ARBA00022729"/>
    </source>
</evidence>
<dbReference type="InterPro" id="IPR005017">
    <property type="entry name" value="OMPP1/FadL/TodX"/>
</dbReference>
<comment type="similarity">
    <text evidence="2">Belongs to the OmpP1/FadL family.</text>
</comment>
<feature type="signal peptide" evidence="8">
    <location>
        <begin position="1"/>
        <end position="32"/>
    </location>
</feature>